<comment type="caution">
    <text evidence="1">The sequence shown here is derived from an EMBL/GenBank/DDBJ whole genome shotgun (WGS) entry which is preliminary data.</text>
</comment>
<accession>A0A9E2F2Q5</accession>
<dbReference type="AlphaFoldDB" id="A0A9E2F2Q5"/>
<reference evidence="1 2" key="1">
    <citation type="journal article" date="2021" name="bioRxiv">
        <title>Unique metabolic strategies in Hadean analogues reveal hints for primordial physiology.</title>
        <authorList>
            <person name="Nobu M.K."/>
            <person name="Nakai R."/>
            <person name="Tamazawa S."/>
            <person name="Mori H."/>
            <person name="Toyoda A."/>
            <person name="Ijiri A."/>
            <person name="Suzuki S."/>
            <person name="Kurokawa K."/>
            <person name="Kamagata Y."/>
            <person name="Tamaki H."/>
        </authorList>
    </citation>
    <scope>NUCLEOTIDE SEQUENCE [LARGE SCALE GENOMIC DNA]</scope>
    <source>
        <strain evidence="1">BS525</strain>
    </source>
</reference>
<evidence type="ECO:0000313" key="2">
    <source>
        <dbReference type="Proteomes" id="UP000811545"/>
    </source>
</evidence>
<dbReference type="EMBL" id="QLTW01000273">
    <property type="protein sequence ID" value="MBT9146022.1"/>
    <property type="molecule type" value="Genomic_DNA"/>
</dbReference>
<name>A0A9E2F2Q5_PSYF1</name>
<proteinExistence type="predicted"/>
<protein>
    <submittedName>
        <fullName evidence="1">Uncharacterized protein</fullName>
    </submittedName>
</protein>
<dbReference type="Proteomes" id="UP000811545">
    <property type="component" value="Unassembled WGS sequence"/>
</dbReference>
<organism evidence="1 2">
    <name type="scientific">Psychracetigena formicireducens</name>
    <dbReference type="NCBI Taxonomy" id="2986056"/>
    <lineage>
        <taxon>Bacteria</taxon>
        <taxon>Bacillati</taxon>
        <taxon>Candidatus Lithacetigenota</taxon>
        <taxon>Candidatus Psychracetigena</taxon>
    </lineage>
</organism>
<sequence length="204" mass="23004">MTKKKPDGSQDLTSKYQVSPQVWEVVLKINNRLKYIKKKTGTNKWIGEIGPEEMIWIDVFLKTGNIRQASYTAFEERVKSKYHARNIGKAKLEKPMIQTAITQLLQEGSYEDSKLLNKLSEVIYEDSNPANILKGLDMAFKLKGSYAPDKKITANIPGIAGSVTPDELQDTITQYLEEGDEQHEEDILDRIALKDGQDSGGIEL</sequence>
<gene>
    <name evidence="1" type="ORF">DDT42_01901</name>
</gene>
<evidence type="ECO:0000313" key="1">
    <source>
        <dbReference type="EMBL" id="MBT9146022.1"/>
    </source>
</evidence>